<dbReference type="OrthoDB" id="394306at2"/>
<gene>
    <name evidence="2" type="ORF">DMC14_002600</name>
</gene>
<organism evidence="2 3">
    <name type="scientific">Metamycoplasma phocicerebrale</name>
    <dbReference type="NCBI Taxonomy" id="142649"/>
    <lineage>
        <taxon>Bacteria</taxon>
        <taxon>Bacillati</taxon>
        <taxon>Mycoplasmatota</taxon>
        <taxon>Mycoplasmoidales</taxon>
        <taxon>Metamycoplasmataceae</taxon>
        <taxon>Metamycoplasma</taxon>
    </lineage>
</organism>
<keyword evidence="3" id="KW-1185">Reference proteome</keyword>
<dbReference type="Pfam" id="PF06782">
    <property type="entry name" value="UPF0236"/>
    <property type="match status" value="1"/>
</dbReference>
<evidence type="ECO:0000313" key="3">
    <source>
        <dbReference type="Proteomes" id="UP000256585"/>
    </source>
</evidence>
<comment type="similarity">
    <text evidence="1">Belongs to the UPF0236 family.</text>
</comment>
<dbReference type="RefSeq" id="WP_116171517.1">
    <property type="nucleotide sequence ID" value="NZ_CP033058.2"/>
</dbReference>
<sequence>MEILEIIKNKIISEDNNFYLSTKRKQEKWKVKDRITRKLCFESGKIIVQIRRYYKENDSKKEYFNVINSLFKDNKNKNIDLELKNKLIKLCLGGLSYRIIAKNYNIAHSSVYNIIQKNYNNTLNQMKFKNFQNLSKDKKFIYISVDDTYFNVKKIKNHIIKLKCRMINLFLLNKNKKPIAKNHLLIFSKPNDNIKTEELATKILNIINCFYSKELKIVVTGDGAKWIRSLAKKLKAKYVLCKFHLFSKLKVIFNNSYEVKIQLKQLASIIKVDLQQYIYECIKNHKYEEIYKFISKNWNEIYQCLNHNRALLLHNFGNYIKLNIFGLEDQENGWYYGNIAEAYVSHLIKSQIKKHYSIWNIRTIIQKILNPHSHIQKNIKVELFNIK</sequence>
<evidence type="ECO:0000256" key="1">
    <source>
        <dbReference type="ARBA" id="ARBA00006539"/>
    </source>
</evidence>
<protein>
    <recommendedName>
        <fullName evidence="4">Transposase</fullName>
    </recommendedName>
</protein>
<dbReference type="NCBIfam" id="NF046004">
    <property type="entry name" value="ICE_Mbov_0401"/>
    <property type="match status" value="1"/>
</dbReference>
<accession>A0A3T0TUE5</accession>
<dbReference type="InterPro" id="IPR036388">
    <property type="entry name" value="WH-like_DNA-bd_sf"/>
</dbReference>
<proteinExistence type="inferred from homology"/>
<dbReference type="Proteomes" id="UP000256585">
    <property type="component" value="Chromosome"/>
</dbReference>
<dbReference type="AlphaFoldDB" id="A0A3T0TUE5"/>
<dbReference type="EMBL" id="CP033058">
    <property type="protein sequence ID" value="AZZ65660.1"/>
    <property type="molecule type" value="Genomic_DNA"/>
</dbReference>
<evidence type="ECO:0000313" key="2">
    <source>
        <dbReference type="EMBL" id="AZZ65660.1"/>
    </source>
</evidence>
<name>A0A3T0TUE5_9BACT</name>
<reference evidence="2" key="1">
    <citation type="submission" date="2019-03" db="EMBL/GenBank/DDBJ databases">
        <title>Draft Sequence and Annotation of the Mycoplasma phocicerebrale Strain 1049T Genome.</title>
        <authorList>
            <person name="Frasca S.Jr."/>
            <person name="Kutish G.F."/>
            <person name="Castellanos Gell J."/>
            <person name="Michaels D.L."/>
            <person name="Brown D.R."/>
        </authorList>
    </citation>
    <scope>NUCLEOTIDE SEQUENCE</scope>
    <source>
        <strain evidence="2">1049</strain>
    </source>
</reference>
<evidence type="ECO:0008006" key="4">
    <source>
        <dbReference type="Google" id="ProtNLM"/>
    </source>
</evidence>
<dbReference type="InterPro" id="IPR009620">
    <property type="entry name" value="UPF0236"/>
</dbReference>
<dbReference type="KEGG" id="mphc:DMC14_002600"/>
<dbReference type="Gene3D" id="1.10.10.10">
    <property type="entry name" value="Winged helix-like DNA-binding domain superfamily/Winged helix DNA-binding domain"/>
    <property type="match status" value="1"/>
</dbReference>